<evidence type="ECO:0000256" key="1">
    <source>
        <dbReference type="ARBA" id="ARBA00022490"/>
    </source>
</evidence>
<keyword evidence="7" id="KW-1185">Reference proteome</keyword>
<dbReference type="GO" id="GO:0005634">
    <property type="term" value="C:nucleus"/>
    <property type="evidence" value="ECO:0007669"/>
    <property type="project" value="UniProtKB-SubCell"/>
</dbReference>
<comment type="subunit">
    <text evidence="4">The 26S proteasome consists of a 20S proteasome core and two 19S regulatory subunits. The 20S proteasome core is composed of 28 subunits that are arranged in four stacked rings, resulting in a barrel-shaped structure. The two end rings are each formed by seven alpha subunits, and the two central rings are each formed by seven beta subunits. The catalytic chamber with the active sites is on the inside of the barrel.</text>
</comment>
<gene>
    <name evidence="6" type="ORF">J3R30DRAFT_3488673</name>
</gene>
<dbReference type="CDD" id="cd03759">
    <property type="entry name" value="proteasome_beta_type_3"/>
    <property type="match status" value="1"/>
</dbReference>
<dbReference type="Proteomes" id="UP001150266">
    <property type="component" value="Unassembled WGS sequence"/>
</dbReference>
<reference evidence="6" key="1">
    <citation type="submission" date="2022-08" db="EMBL/GenBank/DDBJ databases">
        <title>A Global Phylogenomic Analysis of the Shiitake Genus Lentinula.</title>
        <authorList>
            <consortium name="DOE Joint Genome Institute"/>
            <person name="Sierra-Patev S."/>
            <person name="Min B."/>
            <person name="Naranjo-Ortiz M."/>
            <person name="Looney B."/>
            <person name="Konkel Z."/>
            <person name="Slot J.C."/>
            <person name="Sakamoto Y."/>
            <person name="Steenwyk J.L."/>
            <person name="Rokas A."/>
            <person name="Carro J."/>
            <person name="Camarero S."/>
            <person name="Ferreira P."/>
            <person name="Molpeceres G."/>
            <person name="Ruiz-Duenas F.J."/>
            <person name="Serrano A."/>
            <person name="Henrissat B."/>
            <person name="Drula E."/>
            <person name="Hughes K.W."/>
            <person name="Mata J.L."/>
            <person name="Ishikawa N.K."/>
            <person name="Vargas-Isla R."/>
            <person name="Ushijima S."/>
            <person name="Smith C.A."/>
            <person name="Ahrendt S."/>
            <person name="Andreopoulos W."/>
            <person name="He G."/>
            <person name="Labutti K."/>
            <person name="Lipzen A."/>
            <person name="Ng V."/>
            <person name="Riley R."/>
            <person name="Sandor L."/>
            <person name="Barry K."/>
            <person name="Martinez A.T."/>
            <person name="Xiao Y."/>
            <person name="Gibbons J.G."/>
            <person name="Terashima K."/>
            <person name="Grigoriev I.V."/>
            <person name="Hibbett D.S."/>
        </authorList>
    </citation>
    <scope>NUCLEOTIDE SEQUENCE</scope>
    <source>
        <strain evidence="6">JLM2183</strain>
    </source>
</reference>
<dbReference type="SUPFAM" id="SSF56235">
    <property type="entry name" value="N-terminal nucleophile aminohydrolases (Ntn hydrolases)"/>
    <property type="match status" value="1"/>
</dbReference>
<dbReference type="InterPro" id="IPR023333">
    <property type="entry name" value="Proteasome_suB-type"/>
</dbReference>
<dbReference type="InterPro" id="IPR029055">
    <property type="entry name" value="Ntn_hydrolases_N"/>
</dbReference>
<evidence type="ECO:0000256" key="3">
    <source>
        <dbReference type="ARBA" id="ARBA00023242"/>
    </source>
</evidence>
<evidence type="ECO:0000256" key="2">
    <source>
        <dbReference type="ARBA" id="ARBA00022942"/>
    </source>
</evidence>
<dbReference type="InterPro" id="IPR016050">
    <property type="entry name" value="Proteasome_bsu_CS"/>
</dbReference>
<dbReference type="PANTHER" id="PTHR32194:SF10">
    <property type="entry name" value="PROTEASOME SUBUNIT BETA TYPE-3"/>
    <property type="match status" value="1"/>
</dbReference>
<proteinExistence type="inferred from homology"/>
<dbReference type="FunFam" id="3.60.20.10:FF:000003">
    <property type="entry name" value="Proteasome subunit beta type-3"/>
    <property type="match status" value="1"/>
</dbReference>
<dbReference type="InterPro" id="IPR001353">
    <property type="entry name" value="Proteasome_sua/b"/>
</dbReference>
<dbReference type="GO" id="GO:0019774">
    <property type="term" value="C:proteasome core complex, beta-subunit complex"/>
    <property type="evidence" value="ECO:0007669"/>
    <property type="project" value="InterPro"/>
</dbReference>
<comment type="similarity">
    <text evidence="5">Belongs to the peptidase T1B family.</text>
</comment>
<dbReference type="Gene3D" id="3.60.20.10">
    <property type="entry name" value="Glutamine Phosphoribosylpyrophosphate, subunit 1, domain 1"/>
    <property type="match status" value="1"/>
</dbReference>
<comment type="subcellular location">
    <subcellularLocation>
        <location evidence="5">Cytoplasm</location>
    </subcellularLocation>
    <subcellularLocation>
        <location evidence="5">Nucleus</location>
    </subcellularLocation>
</comment>
<dbReference type="InterPro" id="IPR033811">
    <property type="entry name" value="Proteasome_beta_3"/>
</dbReference>
<dbReference type="PANTHER" id="PTHR32194">
    <property type="entry name" value="METALLOPROTEASE TLDD"/>
    <property type="match status" value="1"/>
</dbReference>
<evidence type="ECO:0000256" key="4">
    <source>
        <dbReference type="ARBA" id="ARBA00026071"/>
    </source>
</evidence>
<comment type="caution">
    <text evidence="6">The sequence shown here is derived from an EMBL/GenBank/DDBJ whole genome shotgun (WGS) entry which is preliminary data.</text>
</comment>
<comment type="function">
    <text evidence="5">Component of the proteasome, a multicatalytic proteinase complex which is characterized by its ability to cleave peptides with Arg, Phe, Tyr, Leu, and Glu adjacent to the leaving group at neutral or slightly basic pH. The proteasome has an ATP-dependent proteolytic activity.</text>
</comment>
<keyword evidence="3 5" id="KW-0539">Nucleus</keyword>
<dbReference type="OrthoDB" id="204949at2759"/>
<protein>
    <recommendedName>
        <fullName evidence="5">Proteasome subunit beta</fullName>
    </recommendedName>
</protein>
<evidence type="ECO:0000313" key="6">
    <source>
        <dbReference type="EMBL" id="KAJ4476757.1"/>
    </source>
</evidence>
<dbReference type="PROSITE" id="PS00854">
    <property type="entry name" value="PROTEASOME_BETA_1"/>
    <property type="match status" value="1"/>
</dbReference>
<name>A0A9W9A840_9AGAR</name>
<dbReference type="Pfam" id="PF00227">
    <property type="entry name" value="Proteasome"/>
    <property type="match status" value="1"/>
</dbReference>
<dbReference type="GO" id="GO:0005737">
    <property type="term" value="C:cytoplasm"/>
    <property type="evidence" value="ECO:0007669"/>
    <property type="project" value="UniProtKB-SubCell"/>
</dbReference>
<dbReference type="AlphaFoldDB" id="A0A9W9A840"/>
<evidence type="ECO:0000256" key="5">
    <source>
        <dbReference type="RuleBase" id="RU004203"/>
    </source>
</evidence>
<evidence type="ECO:0000313" key="7">
    <source>
        <dbReference type="Proteomes" id="UP001150266"/>
    </source>
</evidence>
<dbReference type="PROSITE" id="PS51476">
    <property type="entry name" value="PROTEASOME_BETA_2"/>
    <property type="match status" value="1"/>
</dbReference>
<dbReference type="EMBL" id="JAOTPV010000011">
    <property type="protein sequence ID" value="KAJ4476757.1"/>
    <property type="molecule type" value="Genomic_DNA"/>
</dbReference>
<sequence length="208" mass="23013">MSIMEYNGGSVIAMVGKDCVAIASDLRLGNQALGISSNFQKIFPVTDRIYLGLPGLATDVTTLRETFRYRVNMYTIKEEREIEPETFAHLVSSTLYERRFGPYFIEPVMAGLSKSATSGFKPFIAATDLIGCLNFAKDFVVAGTASSKLYGVAEGLWEPDLEPDQLFETISQTMLNAVDRDAYSGWGVVVHVIEKDKVTTRTLKGRMD</sequence>
<comment type="subunit">
    <text evidence="5">Component of the proteasome complex.</text>
</comment>
<keyword evidence="2 5" id="KW-0647">Proteasome</keyword>
<accession>A0A9W9A840</accession>
<organism evidence="6 7">
    <name type="scientific">Lentinula aciculospora</name>
    <dbReference type="NCBI Taxonomy" id="153920"/>
    <lineage>
        <taxon>Eukaryota</taxon>
        <taxon>Fungi</taxon>
        <taxon>Dikarya</taxon>
        <taxon>Basidiomycota</taxon>
        <taxon>Agaricomycotina</taxon>
        <taxon>Agaricomycetes</taxon>
        <taxon>Agaricomycetidae</taxon>
        <taxon>Agaricales</taxon>
        <taxon>Marasmiineae</taxon>
        <taxon>Omphalotaceae</taxon>
        <taxon>Lentinula</taxon>
    </lineage>
</organism>
<keyword evidence="1 5" id="KW-0963">Cytoplasm</keyword>
<dbReference type="GO" id="GO:0043161">
    <property type="term" value="P:proteasome-mediated ubiquitin-dependent protein catabolic process"/>
    <property type="evidence" value="ECO:0007669"/>
    <property type="project" value="InterPro"/>
</dbReference>